<gene>
    <name evidence="1" type="ORF">LCGC14_1093510</name>
</gene>
<sequence length="58" mass="7177">MVYKIKKCESFEDGICQHCKTWYNIIYRVVIESLYEVHTFDLCYGCFNWLHEEYDIEQ</sequence>
<evidence type="ECO:0000313" key="1">
    <source>
        <dbReference type="EMBL" id="KKN04828.1"/>
    </source>
</evidence>
<proteinExistence type="predicted"/>
<accession>A0A0F9QHQ6</accession>
<reference evidence="1" key="1">
    <citation type="journal article" date="2015" name="Nature">
        <title>Complex archaea that bridge the gap between prokaryotes and eukaryotes.</title>
        <authorList>
            <person name="Spang A."/>
            <person name="Saw J.H."/>
            <person name="Jorgensen S.L."/>
            <person name="Zaremba-Niedzwiedzka K."/>
            <person name="Martijn J."/>
            <person name="Lind A.E."/>
            <person name="van Eijk R."/>
            <person name="Schleper C."/>
            <person name="Guy L."/>
            <person name="Ettema T.J."/>
        </authorList>
    </citation>
    <scope>NUCLEOTIDE SEQUENCE</scope>
</reference>
<protein>
    <submittedName>
        <fullName evidence="1">Uncharacterized protein</fullName>
    </submittedName>
</protein>
<dbReference type="EMBL" id="LAZR01004873">
    <property type="protein sequence ID" value="KKN04828.1"/>
    <property type="molecule type" value="Genomic_DNA"/>
</dbReference>
<comment type="caution">
    <text evidence="1">The sequence shown here is derived from an EMBL/GenBank/DDBJ whole genome shotgun (WGS) entry which is preliminary data.</text>
</comment>
<dbReference type="AlphaFoldDB" id="A0A0F9QHQ6"/>
<organism evidence="1">
    <name type="scientific">marine sediment metagenome</name>
    <dbReference type="NCBI Taxonomy" id="412755"/>
    <lineage>
        <taxon>unclassified sequences</taxon>
        <taxon>metagenomes</taxon>
        <taxon>ecological metagenomes</taxon>
    </lineage>
</organism>
<name>A0A0F9QHQ6_9ZZZZ</name>